<comment type="caution">
    <text evidence="2">The sequence shown here is derived from an EMBL/GenBank/DDBJ whole genome shotgun (WGS) entry which is preliminary data.</text>
</comment>
<keyword evidence="3" id="KW-1185">Reference proteome</keyword>
<reference evidence="2 3" key="1">
    <citation type="journal article" date="2019" name="Int. J. Syst. Evol. Microbiol.">
        <title>The Global Catalogue of Microorganisms (GCM) 10K type strain sequencing project: providing services to taxonomists for standard genome sequencing and annotation.</title>
        <authorList>
            <consortium name="The Broad Institute Genomics Platform"/>
            <consortium name="The Broad Institute Genome Sequencing Center for Infectious Disease"/>
            <person name="Wu L."/>
            <person name="Ma J."/>
        </authorList>
    </citation>
    <scope>NUCLEOTIDE SEQUENCE [LARGE SCALE GENOMIC DNA]</scope>
    <source>
        <strain evidence="2 3">JCM 4395</strain>
    </source>
</reference>
<gene>
    <name evidence="2" type="ORF">GCM10010276_08930</name>
</gene>
<evidence type="ECO:0000313" key="3">
    <source>
        <dbReference type="Proteomes" id="UP001501777"/>
    </source>
</evidence>
<proteinExistence type="predicted"/>
<evidence type="ECO:0000256" key="1">
    <source>
        <dbReference type="SAM" id="MobiDB-lite"/>
    </source>
</evidence>
<name>A0ABN3L1D7_STRLO</name>
<accession>A0ABN3L1D7</accession>
<evidence type="ECO:0000313" key="2">
    <source>
        <dbReference type="EMBL" id="GAA2475566.1"/>
    </source>
</evidence>
<protein>
    <submittedName>
        <fullName evidence="2">Uncharacterized protein</fullName>
    </submittedName>
</protein>
<dbReference type="EMBL" id="BAAASG010000002">
    <property type="protein sequence ID" value="GAA2475566.1"/>
    <property type="molecule type" value="Genomic_DNA"/>
</dbReference>
<sequence>MPLARSDAPGADPARLDAPDRAVREALPAQEPAPHRRTGQLAHACACTEPPNVFVIMTEDGSADWSLGDGAAQHLDGAGP</sequence>
<feature type="compositionally biased region" description="Basic and acidic residues" evidence="1">
    <location>
        <begin position="14"/>
        <end position="24"/>
    </location>
</feature>
<organism evidence="2 3">
    <name type="scientific">Streptomyces longisporus</name>
    <dbReference type="NCBI Taxonomy" id="1948"/>
    <lineage>
        <taxon>Bacteria</taxon>
        <taxon>Bacillati</taxon>
        <taxon>Actinomycetota</taxon>
        <taxon>Actinomycetes</taxon>
        <taxon>Kitasatosporales</taxon>
        <taxon>Streptomycetaceae</taxon>
        <taxon>Streptomyces</taxon>
    </lineage>
</organism>
<dbReference type="Proteomes" id="UP001501777">
    <property type="component" value="Unassembled WGS sequence"/>
</dbReference>
<feature type="region of interest" description="Disordered" evidence="1">
    <location>
        <begin position="1"/>
        <end position="41"/>
    </location>
</feature>